<dbReference type="SUPFAM" id="SSF55874">
    <property type="entry name" value="ATPase domain of HSP90 chaperone/DNA topoisomerase II/histidine kinase"/>
    <property type="match status" value="1"/>
</dbReference>
<keyword evidence="5 15" id="KW-0597">Phosphoprotein</keyword>
<dbReference type="InterPro" id="IPR036097">
    <property type="entry name" value="HisK_dim/P_sf"/>
</dbReference>
<keyword evidence="9 19" id="KW-0418">Kinase</keyword>
<dbReference type="InterPro" id="IPR001789">
    <property type="entry name" value="Sig_transdc_resp-reg_receiver"/>
</dbReference>
<evidence type="ECO:0000256" key="11">
    <source>
        <dbReference type="ARBA" id="ARBA00022989"/>
    </source>
</evidence>
<evidence type="ECO:0000256" key="9">
    <source>
        <dbReference type="ARBA" id="ARBA00022777"/>
    </source>
</evidence>
<accession>A0A378J4M4</accession>
<dbReference type="PROSITE" id="PS50110">
    <property type="entry name" value="RESPONSE_REGULATORY"/>
    <property type="match status" value="2"/>
</dbReference>
<dbReference type="Pfam" id="PF00512">
    <property type="entry name" value="HisKA"/>
    <property type="match status" value="1"/>
</dbReference>
<feature type="modified residue" description="4-aspartylphosphate" evidence="15">
    <location>
        <position position="57"/>
    </location>
</feature>
<keyword evidence="11" id="KW-1133">Transmembrane helix</keyword>
<keyword evidence="7" id="KW-0812">Transmembrane</keyword>
<dbReference type="SMART" id="SM00388">
    <property type="entry name" value="HisKA"/>
    <property type="match status" value="1"/>
</dbReference>
<dbReference type="CDD" id="cd17546">
    <property type="entry name" value="REC_hyHK_CKI1_RcsC-like"/>
    <property type="match status" value="1"/>
</dbReference>
<dbReference type="Pfam" id="PF02518">
    <property type="entry name" value="HATPase_c"/>
    <property type="match status" value="1"/>
</dbReference>
<dbReference type="Gene3D" id="3.30.565.10">
    <property type="entry name" value="Histidine kinase-like ATPase, C-terminal domain"/>
    <property type="match status" value="1"/>
</dbReference>
<keyword evidence="6 19" id="KW-0808">Transferase</keyword>
<keyword evidence="20" id="KW-1185">Reference proteome</keyword>
<dbReference type="GO" id="GO:0000155">
    <property type="term" value="F:phosphorelay sensor kinase activity"/>
    <property type="evidence" value="ECO:0007669"/>
    <property type="project" value="InterPro"/>
</dbReference>
<sequence length="694" mass="78073">MNSNQEITILIVEDSPTQCATLSYLLEKNGYQHVVKTNGREALQAVEQQKPNLIISDVLMPEMDGFELCRAIKDDKNLKDIPIILMTSLEGIEEIGKGLEAGADNFIYKPYKPEFLLHRIQLILKRKKRIREKNKKSGYRINLDDKDYFIPSRPEQILHLLASSFEDVVSMNKELMRREIELQVAKEAADLANIKKSKFLATMSHEIRTPMMGIIGLLELLGLSRLDSDQQSTLATIYESSKSLMRIIDDILDFSKIEAGKMKISPKADSIAAVIKKLYQLYSGAVSRKGIVLEAYCDPSISPALVFDSARLQQIIGNFITNSIKFTSEGKIIIRVDLLERLNKSERLRFLVEDTGIGIPPESLQQLLNPFAEIEKQHAHEICGAILEFAINKRLAELMNGSIDISSELNHGTMMVLTVTFPIADQKQIETDFTEPIHQLAETIANRRSAPNVPDAERENSLVCIVDDYPVNRKVLMQQLNSLGYAAEGVKGGTEALATLQSKKYALILTDCNMPMMNGYELAQKIREYEHVNALKNTPIIACTADAQLDVKKNCLAAGMNDVLVKPVALIDLMRCMDHWLPLPTAPPIDRSLLIEIVGEDEKAIQEILKDFRRTNSKSTALLNDAIEKKELNQIMNLAHQIKGACQLVGAQRLAIICQKIEEASRKNDDKTVEKYRIKLDEEVQNLENYLDSL</sequence>
<evidence type="ECO:0000256" key="14">
    <source>
        <dbReference type="PROSITE-ProRule" id="PRU00110"/>
    </source>
</evidence>
<dbReference type="SUPFAM" id="SSF47384">
    <property type="entry name" value="Homodimeric domain of signal transducing histidine kinase"/>
    <property type="match status" value="1"/>
</dbReference>
<dbReference type="OrthoDB" id="5563233at2"/>
<proteinExistence type="predicted"/>
<dbReference type="Proteomes" id="UP000254677">
    <property type="component" value="Unassembled WGS sequence"/>
</dbReference>
<protein>
    <recommendedName>
        <fullName evidence="3">histidine kinase</fullName>
        <ecNumber evidence="3">2.7.13.3</ecNumber>
    </recommendedName>
</protein>
<evidence type="ECO:0000256" key="8">
    <source>
        <dbReference type="ARBA" id="ARBA00022741"/>
    </source>
</evidence>
<comment type="subcellular location">
    <subcellularLocation>
        <location evidence="2">Cell membrane</location>
        <topology evidence="2">Multi-pass membrane protein</topology>
    </subcellularLocation>
</comment>
<dbReference type="Gene3D" id="1.10.287.130">
    <property type="match status" value="1"/>
</dbReference>
<keyword evidence="13" id="KW-0472">Membrane</keyword>
<dbReference type="Pfam" id="PF00072">
    <property type="entry name" value="Response_reg"/>
    <property type="match status" value="2"/>
</dbReference>
<dbReference type="EC" id="2.7.13.3" evidence="3"/>
<evidence type="ECO:0000256" key="7">
    <source>
        <dbReference type="ARBA" id="ARBA00022692"/>
    </source>
</evidence>
<dbReference type="InterPro" id="IPR036890">
    <property type="entry name" value="HATPase_C_sf"/>
</dbReference>
<dbReference type="InterPro" id="IPR011006">
    <property type="entry name" value="CheY-like_superfamily"/>
</dbReference>
<feature type="domain" description="Histidine kinase" evidence="16">
    <location>
        <begin position="202"/>
        <end position="423"/>
    </location>
</feature>
<dbReference type="GO" id="GO:0005524">
    <property type="term" value="F:ATP binding"/>
    <property type="evidence" value="ECO:0007669"/>
    <property type="project" value="UniProtKB-KW"/>
</dbReference>
<evidence type="ECO:0000256" key="1">
    <source>
        <dbReference type="ARBA" id="ARBA00000085"/>
    </source>
</evidence>
<evidence type="ECO:0000256" key="15">
    <source>
        <dbReference type="PROSITE-ProRule" id="PRU00169"/>
    </source>
</evidence>
<feature type="modified residue" description="Phosphohistidine" evidence="14">
    <location>
        <position position="640"/>
    </location>
</feature>
<dbReference type="Pfam" id="PF01627">
    <property type="entry name" value="Hpt"/>
    <property type="match status" value="1"/>
</dbReference>
<dbReference type="Gene3D" id="1.20.120.160">
    <property type="entry name" value="HPT domain"/>
    <property type="match status" value="1"/>
</dbReference>
<dbReference type="SUPFAM" id="SSF47226">
    <property type="entry name" value="Histidine-containing phosphotransfer domain, HPT domain"/>
    <property type="match status" value="1"/>
</dbReference>
<evidence type="ECO:0000256" key="4">
    <source>
        <dbReference type="ARBA" id="ARBA00022475"/>
    </source>
</evidence>
<dbReference type="GO" id="GO:0005886">
    <property type="term" value="C:plasma membrane"/>
    <property type="evidence" value="ECO:0007669"/>
    <property type="project" value="UniProtKB-SubCell"/>
</dbReference>
<dbReference type="InterPro" id="IPR008207">
    <property type="entry name" value="Sig_transdc_His_kin_Hpt_dom"/>
</dbReference>
<evidence type="ECO:0000256" key="2">
    <source>
        <dbReference type="ARBA" id="ARBA00004651"/>
    </source>
</evidence>
<dbReference type="SMART" id="SM00448">
    <property type="entry name" value="REC"/>
    <property type="match status" value="2"/>
</dbReference>
<keyword evidence="10" id="KW-0067">ATP-binding</keyword>
<dbReference type="RefSeq" id="WP_115221168.1">
    <property type="nucleotide sequence ID" value="NZ_UGOA01000001.1"/>
</dbReference>
<evidence type="ECO:0000256" key="3">
    <source>
        <dbReference type="ARBA" id="ARBA00012438"/>
    </source>
</evidence>
<dbReference type="SUPFAM" id="SSF52172">
    <property type="entry name" value="CheY-like"/>
    <property type="match status" value="2"/>
</dbReference>
<dbReference type="CDD" id="cd00082">
    <property type="entry name" value="HisKA"/>
    <property type="match status" value="1"/>
</dbReference>
<dbReference type="InterPro" id="IPR003594">
    <property type="entry name" value="HATPase_dom"/>
</dbReference>
<comment type="catalytic activity">
    <reaction evidence="1">
        <text>ATP + protein L-histidine = ADP + protein N-phospho-L-histidine.</text>
        <dbReference type="EC" id="2.7.13.3"/>
    </reaction>
</comment>
<name>A0A378J4M4_9GAMM</name>
<evidence type="ECO:0000259" key="17">
    <source>
        <dbReference type="PROSITE" id="PS50110"/>
    </source>
</evidence>
<dbReference type="InterPro" id="IPR005467">
    <property type="entry name" value="His_kinase_dom"/>
</dbReference>
<feature type="domain" description="HPt" evidence="18">
    <location>
        <begin position="601"/>
        <end position="694"/>
    </location>
</feature>
<evidence type="ECO:0000256" key="12">
    <source>
        <dbReference type="ARBA" id="ARBA00023012"/>
    </source>
</evidence>
<feature type="domain" description="Response regulatory" evidence="17">
    <location>
        <begin position="462"/>
        <end position="581"/>
    </location>
</feature>
<dbReference type="SMART" id="SM00387">
    <property type="entry name" value="HATPase_c"/>
    <property type="match status" value="1"/>
</dbReference>
<evidence type="ECO:0000259" key="18">
    <source>
        <dbReference type="PROSITE" id="PS50894"/>
    </source>
</evidence>
<evidence type="ECO:0000256" key="10">
    <source>
        <dbReference type="ARBA" id="ARBA00022840"/>
    </source>
</evidence>
<evidence type="ECO:0000256" key="13">
    <source>
        <dbReference type="ARBA" id="ARBA00023136"/>
    </source>
</evidence>
<evidence type="ECO:0000256" key="6">
    <source>
        <dbReference type="ARBA" id="ARBA00022679"/>
    </source>
</evidence>
<dbReference type="CDD" id="cd00088">
    <property type="entry name" value="HPT"/>
    <property type="match status" value="1"/>
</dbReference>
<dbReference type="InterPro" id="IPR003661">
    <property type="entry name" value="HisK_dim/P_dom"/>
</dbReference>
<evidence type="ECO:0000313" key="19">
    <source>
        <dbReference type="EMBL" id="STX42228.1"/>
    </source>
</evidence>
<organism evidence="19 20">
    <name type="scientific">Legionella donaldsonii</name>
    <dbReference type="NCBI Taxonomy" id="45060"/>
    <lineage>
        <taxon>Bacteria</taxon>
        <taxon>Pseudomonadati</taxon>
        <taxon>Pseudomonadota</taxon>
        <taxon>Gammaproteobacteria</taxon>
        <taxon>Legionellales</taxon>
        <taxon>Legionellaceae</taxon>
        <taxon>Legionella</taxon>
    </lineage>
</organism>
<gene>
    <name evidence="19" type="primary">bvgS_2</name>
    <name evidence="19" type="ORF">NCTC13292_01443</name>
</gene>
<keyword evidence="4" id="KW-1003">Cell membrane</keyword>
<keyword evidence="12" id="KW-0902">Two-component regulatory system</keyword>
<dbReference type="EMBL" id="UGOA01000001">
    <property type="protein sequence ID" value="STX42228.1"/>
    <property type="molecule type" value="Genomic_DNA"/>
</dbReference>
<dbReference type="Gene3D" id="3.40.50.2300">
    <property type="match status" value="2"/>
</dbReference>
<evidence type="ECO:0000259" key="16">
    <source>
        <dbReference type="PROSITE" id="PS50109"/>
    </source>
</evidence>
<dbReference type="PROSITE" id="PS50109">
    <property type="entry name" value="HIS_KIN"/>
    <property type="match status" value="1"/>
</dbReference>
<evidence type="ECO:0000256" key="5">
    <source>
        <dbReference type="ARBA" id="ARBA00022553"/>
    </source>
</evidence>
<feature type="domain" description="Response regulatory" evidence="17">
    <location>
        <begin position="8"/>
        <end position="124"/>
    </location>
</feature>
<keyword evidence="8" id="KW-0547">Nucleotide-binding</keyword>
<dbReference type="PROSITE" id="PS50894">
    <property type="entry name" value="HPT"/>
    <property type="match status" value="1"/>
</dbReference>
<reference evidence="19 20" key="1">
    <citation type="submission" date="2018-06" db="EMBL/GenBank/DDBJ databases">
        <authorList>
            <consortium name="Pathogen Informatics"/>
            <person name="Doyle S."/>
        </authorList>
    </citation>
    <scope>NUCLEOTIDE SEQUENCE [LARGE SCALE GENOMIC DNA]</scope>
    <source>
        <strain evidence="19 20">NCTC13292</strain>
    </source>
</reference>
<evidence type="ECO:0000313" key="20">
    <source>
        <dbReference type="Proteomes" id="UP000254677"/>
    </source>
</evidence>
<feature type="modified residue" description="4-aspartylphosphate" evidence="15">
    <location>
        <position position="511"/>
    </location>
</feature>
<dbReference type="PANTHER" id="PTHR45339:SF1">
    <property type="entry name" value="HYBRID SIGNAL TRANSDUCTION HISTIDINE KINASE J"/>
    <property type="match status" value="1"/>
</dbReference>
<dbReference type="AlphaFoldDB" id="A0A378J4M4"/>
<dbReference type="PANTHER" id="PTHR45339">
    <property type="entry name" value="HYBRID SIGNAL TRANSDUCTION HISTIDINE KINASE J"/>
    <property type="match status" value="1"/>
</dbReference>
<dbReference type="FunFam" id="1.10.287.130:FF:000002">
    <property type="entry name" value="Two-component osmosensing histidine kinase"/>
    <property type="match status" value="1"/>
</dbReference>
<dbReference type="InterPro" id="IPR036641">
    <property type="entry name" value="HPT_dom_sf"/>
</dbReference>